<dbReference type="SUPFAM" id="SSF47336">
    <property type="entry name" value="ACP-like"/>
    <property type="match status" value="1"/>
</dbReference>
<accession>A0A6P2CIL4</accession>
<dbReference type="InterPro" id="IPR009081">
    <property type="entry name" value="PP-bd_ACP"/>
</dbReference>
<organism evidence="2 3">
    <name type="scientific">Rhodococcus rhodnii</name>
    <dbReference type="NCBI Taxonomy" id="38312"/>
    <lineage>
        <taxon>Bacteria</taxon>
        <taxon>Bacillati</taxon>
        <taxon>Actinomycetota</taxon>
        <taxon>Actinomycetes</taxon>
        <taxon>Mycobacteriales</taxon>
        <taxon>Nocardiaceae</taxon>
        <taxon>Rhodococcus</taxon>
    </lineage>
</organism>
<proteinExistence type="predicted"/>
<dbReference type="Pfam" id="PF00550">
    <property type="entry name" value="PP-binding"/>
    <property type="match status" value="1"/>
</dbReference>
<feature type="domain" description="Carrier" evidence="1">
    <location>
        <begin position="1"/>
        <end position="71"/>
    </location>
</feature>
<dbReference type="PROSITE" id="PS50075">
    <property type="entry name" value="CARRIER"/>
    <property type="match status" value="1"/>
</dbReference>
<dbReference type="EMBL" id="QRCM01000001">
    <property type="protein sequence ID" value="TXG92475.1"/>
    <property type="molecule type" value="Genomic_DNA"/>
</dbReference>
<reference evidence="2 3" key="1">
    <citation type="submission" date="2018-07" db="EMBL/GenBank/DDBJ databases">
        <title>Genome sequence of Rhodococcus rhodnii ATCC 35071 from Rhodnius prolixus.</title>
        <authorList>
            <person name="Patel V."/>
            <person name="Vogel K.J."/>
        </authorList>
    </citation>
    <scope>NUCLEOTIDE SEQUENCE [LARGE SCALE GENOMIC DNA]</scope>
    <source>
        <strain evidence="2 3">ATCC 35071</strain>
    </source>
</reference>
<gene>
    <name evidence="2" type="ORF">DW322_06485</name>
</gene>
<evidence type="ECO:0000313" key="3">
    <source>
        <dbReference type="Proteomes" id="UP000471120"/>
    </source>
</evidence>
<name>A0A6P2CIL4_9NOCA</name>
<evidence type="ECO:0000259" key="1">
    <source>
        <dbReference type="PROSITE" id="PS50075"/>
    </source>
</evidence>
<protein>
    <submittedName>
        <fullName evidence="2">Isochorismatase</fullName>
    </submittedName>
</protein>
<dbReference type="Gene3D" id="1.10.1200.10">
    <property type="entry name" value="ACP-like"/>
    <property type="match status" value="1"/>
</dbReference>
<sequence length="71" mass="7664">MTADRVRADIADVLDLDPAELADADDLLDEGLDSVRVMALVERWRAAGVDVDIVDLAAEPTITAWTKLLTA</sequence>
<dbReference type="AlphaFoldDB" id="A0A6P2CIL4"/>
<comment type="caution">
    <text evidence="2">The sequence shown here is derived from an EMBL/GenBank/DDBJ whole genome shotgun (WGS) entry which is preliminary data.</text>
</comment>
<evidence type="ECO:0000313" key="2">
    <source>
        <dbReference type="EMBL" id="TXG92475.1"/>
    </source>
</evidence>
<dbReference type="InterPro" id="IPR036736">
    <property type="entry name" value="ACP-like_sf"/>
</dbReference>
<dbReference type="Proteomes" id="UP000471120">
    <property type="component" value="Unassembled WGS sequence"/>
</dbReference>